<evidence type="ECO:0000313" key="2">
    <source>
        <dbReference type="Proteomes" id="UP000799754"/>
    </source>
</evidence>
<reference evidence="1" key="1">
    <citation type="journal article" date="2020" name="Stud. Mycol.">
        <title>101 Dothideomycetes genomes: a test case for predicting lifestyles and emergence of pathogens.</title>
        <authorList>
            <person name="Haridas S."/>
            <person name="Albert R."/>
            <person name="Binder M."/>
            <person name="Bloem J."/>
            <person name="Labutti K."/>
            <person name="Salamov A."/>
            <person name="Andreopoulos B."/>
            <person name="Baker S."/>
            <person name="Barry K."/>
            <person name="Bills G."/>
            <person name="Bluhm B."/>
            <person name="Cannon C."/>
            <person name="Castanera R."/>
            <person name="Culley D."/>
            <person name="Daum C."/>
            <person name="Ezra D."/>
            <person name="Gonzalez J."/>
            <person name="Henrissat B."/>
            <person name="Kuo A."/>
            <person name="Liang C."/>
            <person name="Lipzen A."/>
            <person name="Lutzoni F."/>
            <person name="Magnuson J."/>
            <person name="Mondo S."/>
            <person name="Nolan M."/>
            <person name="Ohm R."/>
            <person name="Pangilinan J."/>
            <person name="Park H.-J."/>
            <person name="Ramirez L."/>
            <person name="Alfaro M."/>
            <person name="Sun H."/>
            <person name="Tritt A."/>
            <person name="Yoshinaga Y."/>
            <person name="Zwiers L.-H."/>
            <person name="Turgeon B."/>
            <person name="Goodwin S."/>
            <person name="Spatafora J."/>
            <person name="Crous P."/>
            <person name="Grigoriev I."/>
        </authorList>
    </citation>
    <scope>NUCLEOTIDE SEQUENCE</scope>
    <source>
        <strain evidence="1">CBS 525.71</strain>
    </source>
</reference>
<dbReference type="Proteomes" id="UP000799754">
    <property type="component" value="Unassembled WGS sequence"/>
</dbReference>
<keyword evidence="2" id="KW-1185">Reference proteome</keyword>
<evidence type="ECO:0000313" key="1">
    <source>
        <dbReference type="EMBL" id="KAF2626022.1"/>
    </source>
</evidence>
<proteinExistence type="predicted"/>
<comment type="caution">
    <text evidence="1">The sequence shown here is derived from an EMBL/GenBank/DDBJ whole genome shotgun (WGS) entry which is preliminary data.</text>
</comment>
<dbReference type="EMBL" id="MU006723">
    <property type="protein sequence ID" value="KAF2626022.1"/>
    <property type="molecule type" value="Genomic_DNA"/>
</dbReference>
<gene>
    <name evidence="1" type="ORF">BU25DRAFT_449714</name>
</gene>
<organism evidence="1 2">
    <name type="scientific">Macroventuria anomochaeta</name>
    <dbReference type="NCBI Taxonomy" id="301207"/>
    <lineage>
        <taxon>Eukaryota</taxon>
        <taxon>Fungi</taxon>
        <taxon>Dikarya</taxon>
        <taxon>Ascomycota</taxon>
        <taxon>Pezizomycotina</taxon>
        <taxon>Dothideomycetes</taxon>
        <taxon>Pleosporomycetidae</taxon>
        <taxon>Pleosporales</taxon>
        <taxon>Pleosporineae</taxon>
        <taxon>Didymellaceae</taxon>
        <taxon>Macroventuria</taxon>
    </lineage>
</organism>
<sequence>MAEVQVPTPADAVSDVAQPSGVDKDALITRLDTLLEQYLYTLDEYEKLMQQLSKQLSSGYFSLTQANFHNRSGVHYGQDSYDERVQATRKIVVTEDVDCSLRYSTTPTLPSTFAKSEKDTTPTSTEAAKDENVEKTKDDDTAAGATPRREKSKENDVDDGAEEESDTAKSTVVDPIRMFGILVPPALRSAQVSFREAVDGPVVRLAEVTGELRALEREIGRARKSIRKA</sequence>
<protein>
    <submittedName>
        <fullName evidence="1">Uncharacterized protein</fullName>
    </submittedName>
</protein>
<accession>A0ACB6RXN2</accession>
<name>A0ACB6RXN2_9PLEO</name>